<evidence type="ECO:0000313" key="8">
    <source>
        <dbReference type="Proteomes" id="UP000482155"/>
    </source>
</evidence>
<keyword evidence="2" id="KW-0547">Nucleotide-binding</keyword>
<dbReference type="EMBL" id="JAAIVB010000053">
    <property type="protein sequence ID" value="NEX62606.1"/>
    <property type="molecule type" value="Genomic_DNA"/>
</dbReference>
<evidence type="ECO:0000313" key="7">
    <source>
        <dbReference type="EMBL" id="NEX62606.1"/>
    </source>
</evidence>
<dbReference type="InterPro" id="IPR012349">
    <property type="entry name" value="Split_barrel_FMN-bd"/>
</dbReference>
<keyword evidence="3" id="KW-0975">Bacterial flagellum</keyword>
<dbReference type="Pfam" id="PF12945">
    <property type="entry name" value="PilZNR"/>
    <property type="match status" value="1"/>
</dbReference>
<protein>
    <submittedName>
        <fullName evidence="7">Flagellar brake protein</fullName>
    </submittedName>
</protein>
<proteinExistence type="predicted"/>
<feature type="region of interest" description="Disordered" evidence="4">
    <location>
        <begin position="66"/>
        <end position="97"/>
    </location>
</feature>
<dbReference type="Gene3D" id="2.30.110.10">
    <property type="entry name" value="Electron Transport, Fmn-binding Protein, Chain A"/>
    <property type="match status" value="1"/>
</dbReference>
<accession>A0A6B3SUP2</accession>
<organism evidence="7 8">
    <name type="scientific">Noviherbaspirillum galbum</name>
    <dbReference type="NCBI Taxonomy" id="2709383"/>
    <lineage>
        <taxon>Bacteria</taxon>
        <taxon>Pseudomonadati</taxon>
        <taxon>Pseudomonadota</taxon>
        <taxon>Betaproteobacteria</taxon>
        <taxon>Burkholderiales</taxon>
        <taxon>Oxalobacteraceae</taxon>
        <taxon>Noviherbaspirillum</taxon>
    </lineage>
</organism>
<dbReference type="AlphaFoldDB" id="A0A6B3SUP2"/>
<sequence>MTEPVISLVPVRGSELAVGKPLSQSVYDWHGKLLLGAGCVIESASQLESLTESGYVADSTWDLKPAEPKPSPLMKPSVGAKPEKPAQKPGAPFDDDQGKEVVTAMDDIRWQVNETLYLQQIDNPNIRYTVRMIGFMKGKMVFVTPPAADGKFEFVREGQIFVARAFSGKKAYAFAAAAMKSVMTPHPYLLLSYPKEVRCTVVRRGVRAAVKLIASVTVGQPERTGAATLTDMSIGGTSGLLKQAIGVKGDEGIMKFKVHAAGQDEFLSVKIVLRSVAQAENGEGFRHGFEFVDLSIHDRLILSAFVHQTLAEGE</sequence>
<dbReference type="Gene3D" id="2.40.10.220">
    <property type="entry name" value="predicted glycosyltransferase like domains"/>
    <property type="match status" value="1"/>
</dbReference>
<comment type="caution">
    <text evidence="7">The sequence shown here is derived from an EMBL/GenBank/DDBJ whole genome shotgun (WGS) entry which is preliminary data.</text>
</comment>
<evidence type="ECO:0000256" key="2">
    <source>
        <dbReference type="ARBA" id="ARBA00022741"/>
    </source>
</evidence>
<gene>
    <name evidence="7" type="ORF">G3574_16075</name>
</gene>
<dbReference type="InterPro" id="IPR009875">
    <property type="entry name" value="PilZ_domain"/>
</dbReference>
<evidence type="ECO:0000256" key="1">
    <source>
        <dbReference type="ARBA" id="ARBA00022636"/>
    </source>
</evidence>
<dbReference type="GO" id="GO:0035438">
    <property type="term" value="F:cyclic-di-GMP binding"/>
    <property type="evidence" value="ECO:0007669"/>
    <property type="project" value="InterPro"/>
</dbReference>
<keyword evidence="8" id="KW-1185">Reference proteome</keyword>
<dbReference type="RefSeq" id="WP_163965167.1">
    <property type="nucleotide sequence ID" value="NZ_JAAIVB010000053.1"/>
</dbReference>
<evidence type="ECO:0000259" key="5">
    <source>
        <dbReference type="Pfam" id="PF07238"/>
    </source>
</evidence>
<feature type="domain" description="Type III secretion system flagellar brake protein YcgR PilZN" evidence="6">
    <location>
        <begin position="112"/>
        <end position="194"/>
    </location>
</feature>
<dbReference type="Pfam" id="PF07238">
    <property type="entry name" value="PilZ"/>
    <property type="match status" value="1"/>
</dbReference>
<reference evidence="7 8" key="1">
    <citation type="submission" date="2020-02" db="EMBL/GenBank/DDBJ databases">
        <authorList>
            <person name="Kim M.K."/>
        </authorList>
    </citation>
    <scope>NUCLEOTIDE SEQUENCE [LARGE SCALE GENOMIC DNA]</scope>
    <source>
        <strain evidence="7 8">17J57-3</strain>
    </source>
</reference>
<dbReference type="InterPro" id="IPR009926">
    <property type="entry name" value="T3SS_YcgR_PilZN"/>
</dbReference>
<feature type="domain" description="PilZ" evidence="5">
    <location>
        <begin position="203"/>
        <end position="306"/>
    </location>
</feature>
<dbReference type="Proteomes" id="UP000482155">
    <property type="component" value="Unassembled WGS sequence"/>
</dbReference>
<evidence type="ECO:0000259" key="6">
    <source>
        <dbReference type="Pfam" id="PF12945"/>
    </source>
</evidence>
<keyword evidence="7" id="KW-0282">Flagellum</keyword>
<dbReference type="SUPFAM" id="SSF141371">
    <property type="entry name" value="PilZ domain-like"/>
    <property type="match status" value="1"/>
</dbReference>
<evidence type="ECO:0000256" key="3">
    <source>
        <dbReference type="ARBA" id="ARBA00023143"/>
    </source>
</evidence>
<name>A0A6B3SUP2_9BURK</name>
<keyword evidence="1" id="KW-0973">c-di-GMP</keyword>
<evidence type="ECO:0000256" key="4">
    <source>
        <dbReference type="SAM" id="MobiDB-lite"/>
    </source>
</evidence>
<keyword evidence="7" id="KW-0969">Cilium</keyword>
<keyword evidence="7" id="KW-0966">Cell projection</keyword>